<dbReference type="Gene3D" id="3.10.20.30">
    <property type="match status" value="1"/>
</dbReference>
<evidence type="ECO:0000256" key="1">
    <source>
        <dbReference type="ARBA" id="ARBA00007874"/>
    </source>
</evidence>
<evidence type="ECO:0000313" key="12">
    <source>
        <dbReference type="Proteomes" id="UP000008141"/>
    </source>
</evidence>
<dbReference type="GO" id="GO:0046872">
    <property type="term" value="F:metal ion binding"/>
    <property type="evidence" value="ECO:0007669"/>
    <property type="project" value="UniProtKB-KW"/>
</dbReference>
<evidence type="ECO:0000256" key="2">
    <source>
        <dbReference type="ARBA" id="ARBA00022448"/>
    </source>
</evidence>
<dbReference type="AlphaFoldDB" id="E1ZDZ9"/>
<dbReference type="InParanoid" id="E1ZDZ9"/>
<keyword evidence="3" id="KW-0001">2Fe-2S</keyword>
<proteinExistence type="inferred from homology"/>
<dbReference type="InterPro" id="IPR012675">
    <property type="entry name" value="Beta-grasp_dom_sf"/>
</dbReference>
<dbReference type="GeneID" id="17355498"/>
<keyword evidence="7" id="KW-0411">Iron-sulfur</keyword>
<keyword evidence="12" id="KW-1185">Reference proteome</keyword>
<reference evidence="11 12" key="1">
    <citation type="journal article" date="2010" name="Plant Cell">
        <title>The Chlorella variabilis NC64A genome reveals adaptation to photosymbiosis, coevolution with viruses, and cryptic sex.</title>
        <authorList>
            <person name="Blanc G."/>
            <person name="Duncan G."/>
            <person name="Agarkova I."/>
            <person name="Borodovsky M."/>
            <person name="Gurnon J."/>
            <person name="Kuo A."/>
            <person name="Lindquist E."/>
            <person name="Lucas S."/>
            <person name="Pangilinan J."/>
            <person name="Polle J."/>
            <person name="Salamov A."/>
            <person name="Terry A."/>
            <person name="Yamada T."/>
            <person name="Dunigan D.D."/>
            <person name="Grigoriev I.V."/>
            <person name="Claverie J.M."/>
            <person name="Van Etten J.L."/>
        </authorList>
    </citation>
    <scope>NUCLEOTIDE SEQUENCE [LARGE SCALE GENOMIC DNA]</scope>
    <source>
        <strain evidence="11 12">NC64A</strain>
    </source>
</reference>
<organism evidence="12">
    <name type="scientific">Chlorella variabilis</name>
    <name type="common">Green alga</name>
    <dbReference type="NCBI Taxonomy" id="554065"/>
    <lineage>
        <taxon>Eukaryota</taxon>
        <taxon>Viridiplantae</taxon>
        <taxon>Chlorophyta</taxon>
        <taxon>core chlorophytes</taxon>
        <taxon>Trebouxiophyceae</taxon>
        <taxon>Chlorellales</taxon>
        <taxon>Chlorellaceae</taxon>
        <taxon>Chlorella clade</taxon>
        <taxon>Chlorella</taxon>
    </lineage>
</organism>
<evidence type="ECO:0000256" key="4">
    <source>
        <dbReference type="ARBA" id="ARBA00022723"/>
    </source>
</evidence>
<evidence type="ECO:0000313" key="11">
    <source>
        <dbReference type="EMBL" id="EFN55784.1"/>
    </source>
</evidence>
<dbReference type="OrthoDB" id="1885901at2759"/>
<dbReference type="STRING" id="554065.E1ZDZ9"/>
<evidence type="ECO:0000256" key="6">
    <source>
        <dbReference type="ARBA" id="ARBA00023004"/>
    </source>
</evidence>
<protein>
    <recommendedName>
        <fullName evidence="10">2Fe-2S ferredoxin-type domain-containing protein</fullName>
    </recommendedName>
</protein>
<dbReference type="SUPFAM" id="SSF54292">
    <property type="entry name" value="2Fe-2S ferredoxin-like"/>
    <property type="match status" value="1"/>
</dbReference>
<dbReference type="eggNOG" id="ENOG502S4AH">
    <property type="taxonomic scope" value="Eukaryota"/>
</dbReference>
<feature type="region of interest" description="Disordered" evidence="9">
    <location>
        <begin position="1"/>
        <end position="31"/>
    </location>
</feature>
<feature type="domain" description="2Fe-2S ferredoxin-type" evidence="10">
    <location>
        <begin position="63"/>
        <end position="158"/>
    </location>
</feature>
<name>E1ZDZ9_CHLVA</name>
<evidence type="ECO:0000256" key="7">
    <source>
        <dbReference type="ARBA" id="ARBA00023014"/>
    </source>
</evidence>
<comment type="similarity">
    <text evidence="1">Belongs to the 2Fe2S plant-type ferredoxin family.</text>
</comment>
<dbReference type="Proteomes" id="UP000008141">
    <property type="component" value="Unassembled WGS sequence"/>
</dbReference>
<comment type="cofactor">
    <cofactor evidence="8">
        <name>[2Fe-2S] cluster</name>
        <dbReference type="ChEBI" id="CHEBI:190135"/>
    </cofactor>
</comment>
<dbReference type="InterPro" id="IPR001041">
    <property type="entry name" value="2Fe-2S_ferredoxin-type"/>
</dbReference>
<dbReference type="GO" id="GO:0051537">
    <property type="term" value="F:2 iron, 2 sulfur cluster binding"/>
    <property type="evidence" value="ECO:0007669"/>
    <property type="project" value="UniProtKB-KW"/>
</dbReference>
<dbReference type="EMBL" id="GL433843">
    <property type="protein sequence ID" value="EFN55784.1"/>
    <property type="molecule type" value="Genomic_DNA"/>
</dbReference>
<dbReference type="PANTHER" id="PTHR43112">
    <property type="entry name" value="FERREDOXIN"/>
    <property type="match status" value="1"/>
</dbReference>
<keyword evidence="4" id="KW-0479">Metal-binding</keyword>
<evidence type="ECO:0000256" key="5">
    <source>
        <dbReference type="ARBA" id="ARBA00022982"/>
    </source>
</evidence>
<evidence type="ECO:0000256" key="9">
    <source>
        <dbReference type="SAM" id="MobiDB-lite"/>
    </source>
</evidence>
<keyword evidence="5" id="KW-0249">Electron transport</keyword>
<dbReference type="PANTHER" id="PTHR43112:SF21">
    <property type="entry name" value="FERREDOXIN"/>
    <property type="match status" value="1"/>
</dbReference>
<dbReference type="KEGG" id="cvr:CHLNCDRAFT_145238"/>
<sequence>MQAISARPATFSAGAPPAAGGRPQRRRQQQRGAGLVAHADVGFCRDKVSERTDKMDEIEGTATVVFLGVNGTEVEVECPKGGYILDVGLDAGLELPFTCKGGICGCCVGRVSAGDVDQSDIADLSFVLTEEEVANGLTLMCMARPVSDVVRIETQSDWGYSLGSNDWKGPSGHIMGKDVDPLMGSRWVKDKAGETEAAGAQQE</sequence>
<accession>E1ZDZ9</accession>
<dbReference type="OMA" id="LMCMARP"/>
<keyword evidence="2" id="KW-0813">Transport</keyword>
<dbReference type="CDD" id="cd00207">
    <property type="entry name" value="fer2"/>
    <property type="match status" value="1"/>
</dbReference>
<evidence type="ECO:0000259" key="10">
    <source>
        <dbReference type="PROSITE" id="PS51085"/>
    </source>
</evidence>
<dbReference type="RefSeq" id="XP_005847886.1">
    <property type="nucleotide sequence ID" value="XM_005847824.1"/>
</dbReference>
<evidence type="ECO:0000256" key="8">
    <source>
        <dbReference type="ARBA" id="ARBA00034078"/>
    </source>
</evidence>
<dbReference type="Pfam" id="PF00111">
    <property type="entry name" value="Fer2"/>
    <property type="match status" value="1"/>
</dbReference>
<dbReference type="InterPro" id="IPR036010">
    <property type="entry name" value="2Fe-2S_ferredoxin-like_sf"/>
</dbReference>
<dbReference type="PROSITE" id="PS51085">
    <property type="entry name" value="2FE2S_FER_2"/>
    <property type="match status" value="1"/>
</dbReference>
<evidence type="ECO:0000256" key="3">
    <source>
        <dbReference type="ARBA" id="ARBA00022714"/>
    </source>
</evidence>
<keyword evidence="6" id="KW-0408">Iron</keyword>
<feature type="compositionally biased region" description="Low complexity" evidence="9">
    <location>
        <begin position="13"/>
        <end position="22"/>
    </location>
</feature>
<gene>
    <name evidence="11" type="ORF">CHLNCDRAFT_145238</name>
</gene>